<dbReference type="InterPro" id="IPR016152">
    <property type="entry name" value="PTrfase/Anion_transptr"/>
</dbReference>
<evidence type="ECO:0000259" key="27">
    <source>
        <dbReference type="PROSITE" id="PS51099"/>
    </source>
</evidence>
<evidence type="ECO:0000256" key="4">
    <source>
        <dbReference type="ARBA" id="ARBA00011738"/>
    </source>
</evidence>
<feature type="transmembrane region" description="Helical" evidence="25">
    <location>
        <begin position="312"/>
        <end position="334"/>
    </location>
</feature>
<dbReference type="InterPro" id="IPR002178">
    <property type="entry name" value="PTS_EIIA_type-2_dom"/>
</dbReference>
<evidence type="ECO:0000256" key="12">
    <source>
        <dbReference type="ARBA" id="ARBA00022553"/>
    </source>
</evidence>
<dbReference type="PANTHER" id="PTHR30181:SF2">
    <property type="entry name" value="PTS SYSTEM MANNITOL-SPECIFIC EIICBA COMPONENT"/>
    <property type="match status" value="1"/>
</dbReference>
<name>A0A150KDT5_HEYCO</name>
<evidence type="ECO:0000256" key="3">
    <source>
        <dbReference type="ARBA" id="ARBA00004429"/>
    </source>
</evidence>
<dbReference type="InterPro" id="IPR050893">
    <property type="entry name" value="Sugar_PTS"/>
</dbReference>
<comment type="function">
    <text evidence="2">The phosphoenolpyruvate-dependent sugar phosphotransferase system (sugar PTS), a major carbohydrate active transport system, catalyzes the phosphorylation of incoming sugar substrates concomitantly with their translocation across the cell membrane. The enzyme II CmtAB PTS system is involved in D-mannitol transport.</text>
</comment>
<keyword evidence="14 29" id="KW-0808">Transferase</keyword>
<dbReference type="SUPFAM" id="SSF55804">
    <property type="entry name" value="Phoshotransferase/anion transport protein"/>
    <property type="match status" value="1"/>
</dbReference>
<organism evidence="29 30">
    <name type="scientific">Heyndrickxia coagulans</name>
    <name type="common">Weizmannia coagulans</name>
    <dbReference type="NCBI Taxonomy" id="1398"/>
    <lineage>
        <taxon>Bacteria</taxon>
        <taxon>Bacillati</taxon>
        <taxon>Bacillota</taxon>
        <taxon>Bacilli</taxon>
        <taxon>Bacillales</taxon>
        <taxon>Bacillaceae</taxon>
        <taxon>Heyndrickxia</taxon>
    </lineage>
</organism>
<keyword evidence="15" id="KW-0598">Phosphotransferase system</keyword>
<dbReference type="Pfam" id="PF02302">
    <property type="entry name" value="PTS_IIB"/>
    <property type="match status" value="1"/>
</dbReference>
<evidence type="ECO:0000256" key="17">
    <source>
        <dbReference type="ARBA" id="ARBA00022777"/>
    </source>
</evidence>
<reference evidence="29 30" key="1">
    <citation type="submission" date="2016-01" db="EMBL/GenBank/DDBJ databases">
        <title>Genome Sequences of Twelve Sporeforming Bacillus Species Isolated from Foods.</title>
        <authorList>
            <person name="Berendsen E.M."/>
            <person name="Wells-Bennik M.H."/>
            <person name="Krawcyk A.O."/>
            <person name="De Jong A."/>
            <person name="Holsappel S."/>
            <person name="Eijlander R.T."/>
            <person name="Kuipers O.P."/>
        </authorList>
    </citation>
    <scope>NUCLEOTIDE SEQUENCE [LARGE SCALE GENOMIC DNA]</scope>
    <source>
        <strain evidence="29 30">B4099</strain>
    </source>
</reference>
<dbReference type="Pfam" id="PF02378">
    <property type="entry name" value="PTS_EIIC"/>
    <property type="match status" value="1"/>
</dbReference>
<feature type="transmembrane region" description="Helical" evidence="25">
    <location>
        <begin position="12"/>
        <end position="36"/>
    </location>
</feature>
<evidence type="ECO:0000256" key="16">
    <source>
        <dbReference type="ARBA" id="ARBA00022692"/>
    </source>
</evidence>
<dbReference type="PATRIC" id="fig|1398.25.peg.3367"/>
<dbReference type="SUPFAM" id="SSF52794">
    <property type="entry name" value="PTS system IIB component-like"/>
    <property type="match status" value="1"/>
</dbReference>
<evidence type="ECO:0000256" key="1">
    <source>
        <dbReference type="ARBA" id="ARBA00001655"/>
    </source>
</evidence>
<gene>
    <name evidence="29" type="ORF">B4099_0876</name>
</gene>
<protein>
    <recommendedName>
        <fullName evidence="6">Mannitol-specific phosphotransferase enzyme IIA component</fullName>
        <ecNumber evidence="5">2.7.1.197</ecNumber>
    </recommendedName>
    <alternativeName>
        <fullName evidence="22">EIIA</fullName>
    </alternativeName>
    <alternativeName>
        <fullName evidence="24">EIICB-Mtl</fullName>
    </alternativeName>
    <alternativeName>
        <fullName evidence="21">EIICBA-Mtl</fullName>
    </alternativeName>
    <alternativeName>
        <fullName evidence="23">EIII</fullName>
    </alternativeName>
    <alternativeName>
        <fullName evidence="20">PTS system mannitol-specific EIIA component</fullName>
    </alternativeName>
    <alternativeName>
        <fullName evidence="8">PTS system mannitol-specific EIICB component</fullName>
    </alternativeName>
    <alternativeName>
        <fullName evidence="7">PTS system mannitol-specific EIICBA component</fullName>
    </alternativeName>
</protein>
<comment type="caution">
    <text evidence="29">The sequence shown here is derived from an EMBL/GenBank/DDBJ whole genome shotgun (WGS) entry which is preliminary data.</text>
</comment>
<dbReference type="CDD" id="cd05567">
    <property type="entry name" value="PTS_IIB_mannitol"/>
    <property type="match status" value="1"/>
</dbReference>
<evidence type="ECO:0000313" key="30">
    <source>
        <dbReference type="Proteomes" id="UP000075304"/>
    </source>
</evidence>
<evidence type="ECO:0000256" key="11">
    <source>
        <dbReference type="ARBA" id="ARBA00022519"/>
    </source>
</evidence>
<keyword evidence="18 25" id="KW-1133">Transmembrane helix</keyword>
<dbReference type="InterPro" id="IPR013011">
    <property type="entry name" value="PTS_EIIB_2"/>
</dbReference>
<dbReference type="Pfam" id="PF00359">
    <property type="entry name" value="PTS_EIIA_2"/>
    <property type="match status" value="1"/>
</dbReference>
<comment type="subcellular location">
    <subcellularLocation>
        <location evidence="3">Cell inner membrane</location>
        <topology evidence="3">Multi-pass membrane protein</topology>
    </subcellularLocation>
</comment>
<evidence type="ECO:0000256" key="7">
    <source>
        <dbReference type="ARBA" id="ARBA00015039"/>
    </source>
</evidence>
<feature type="domain" description="PTS EIIA type-2" evidence="26">
    <location>
        <begin position="490"/>
        <end position="629"/>
    </location>
</feature>
<keyword evidence="19 25" id="KW-0472">Membrane</keyword>
<dbReference type="Gene3D" id="3.40.930.10">
    <property type="entry name" value="Mannitol-specific EII, Chain A"/>
    <property type="match status" value="1"/>
</dbReference>
<evidence type="ECO:0000256" key="6">
    <source>
        <dbReference type="ARBA" id="ARBA00014783"/>
    </source>
</evidence>
<keyword evidence="16 25" id="KW-0812">Transmembrane</keyword>
<feature type="domain" description="PTS EIIC type-2" evidence="28">
    <location>
        <begin position="10"/>
        <end position="335"/>
    </location>
</feature>
<evidence type="ECO:0000256" key="15">
    <source>
        <dbReference type="ARBA" id="ARBA00022683"/>
    </source>
</evidence>
<evidence type="ECO:0000259" key="26">
    <source>
        <dbReference type="PROSITE" id="PS51094"/>
    </source>
</evidence>
<evidence type="ECO:0000256" key="9">
    <source>
        <dbReference type="ARBA" id="ARBA00022448"/>
    </source>
</evidence>
<keyword evidence="17" id="KW-0418">Kinase</keyword>
<dbReference type="InterPro" id="IPR003352">
    <property type="entry name" value="PTS_EIIC"/>
</dbReference>
<dbReference type="PROSITE" id="PS00372">
    <property type="entry name" value="PTS_EIIA_TYPE_2_HIS"/>
    <property type="match status" value="1"/>
</dbReference>
<dbReference type="EC" id="2.7.1.197" evidence="5"/>
<dbReference type="CDD" id="cd00211">
    <property type="entry name" value="PTS_IIA_fru"/>
    <property type="match status" value="1"/>
</dbReference>
<evidence type="ECO:0000256" key="5">
    <source>
        <dbReference type="ARBA" id="ARBA00011909"/>
    </source>
</evidence>
<sequence>MNVKITVQRFGNALSSMVLPNIGAFIAWGLITAIFIPSGWFPNKALAQLVDPTVKYLLPLLIGYSGGKLVHGHRGGVVGAVATMGMIVGTDIPMFLGAMIMGPLGGFVIKKFDVLLQGRIRPGFEMLINNFSAGILGGLLAILSFLGVGPLVDQLSNLLAAAVEWLVHTNVLPLASLFIEPAKVLFLNNAINHGVLTPLGVEQVREYGKSMLFLLEANPGPGLGILLAYCLFGKGTAKRSAPGAAIIHFFGGIHEIYFPYILMKPMLFIAAILGGAGGVLTLVTLHGGLLAPASPGSIISILAVTPHSLGNYIANIADVLVSIAISFAVSVVVLKTGKNEAENFEQATEKMEKMKGKKSRAAVLLSSELQEKTQFRPDLVKKVVFACDAGMGSSAMGASLLRKMIKKEGLATEVVNTAIRSLSEDAQVVITQKELTERARQKAPDAYHVSVDHFLDAGPYEQLIAKLKNAVKPEMGPEESGTAEIKEDRELLAEKHIFLNQSFANKEEAIRFAGKVLYESGYVTAGYTDAMLKRDQISTTYIGNGVAIPHGTEEAKKQIKRSGISMIQVPDGVDFDGNTVYLIFGIAGKDGEHLNMLSRIALACSDQETVEKMAKAKSAEELLAYFEHTSETDERYPEFAY</sequence>
<evidence type="ECO:0000313" key="29">
    <source>
        <dbReference type="EMBL" id="KYC67861.1"/>
    </source>
</evidence>
<dbReference type="PROSITE" id="PS51104">
    <property type="entry name" value="PTS_EIIC_TYPE_2"/>
    <property type="match status" value="1"/>
</dbReference>
<evidence type="ECO:0000256" key="23">
    <source>
        <dbReference type="ARBA" id="ARBA00030962"/>
    </source>
</evidence>
<evidence type="ECO:0000256" key="14">
    <source>
        <dbReference type="ARBA" id="ARBA00022679"/>
    </source>
</evidence>
<dbReference type="InterPro" id="IPR029503">
    <property type="entry name" value="PTS_EIIB_mannitol"/>
</dbReference>
<keyword evidence="9" id="KW-0813">Transport</keyword>
<dbReference type="InterPro" id="IPR004718">
    <property type="entry name" value="PTS_IIC_mtl"/>
</dbReference>
<feature type="domain" description="PTS EIIB type-2" evidence="27">
    <location>
        <begin position="381"/>
        <end position="475"/>
    </location>
</feature>
<comment type="catalytic activity">
    <reaction evidence="1">
        <text>D-mannitol(out) + N(pros)-phospho-L-histidyl-[protein] = D-mannitol 1-phosphate(in) + L-histidyl-[protein]</text>
        <dbReference type="Rhea" id="RHEA:33363"/>
        <dbReference type="Rhea" id="RHEA-COMP:9745"/>
        <dbReference type="Rhea" id="RHEA-COMP:9746"/>
        <dbReference type="ChEBI" id="CHEBI:16899"/>
        <dbReference type="ChEBI" id="CHEBI:29979"/>
        <dbReference type="ChEBI" id="CHEBI:61381"/>
        <dbReference type="ChEBI" id="CHEBI:64837"/>
        <dbReference type="EC" id="2.7.1.197"/>
    </reaction>
</comment>
<evidence type="ECO:0000256" key="19">
    <source>
        <dbReference type="ARBA" id="ARBA00023136"/>
    </source>
</evidence>
<dbReference type="NCBIfam" id="NF011663">
    <property type="entry name" value="PRK15083.1"/>
    <property type="match status" value="1"/>
</dbReference>
<dbReference type="Gene3D" id="3.40.50.2300">
    <property type="match status" value="1"/>
</dbReference>
<feature type="transmembrane region" description="Helical" evidence="25">
    <location>
        <begin position="130"/>
        <end position="152"/>
    </location>
</feature>
<evidence type="ECO:0000256" key="20">
    <source>
        <dbReference type="ARBA" id="ARBA00029908"/>
    </source>
</evidence>
<evidence type="ECO:0000256" key="18">
    <source>
        <dbReference type="ARBA" id="ARBA00022989"/>
    </source>
</evidence>
<dbReference type="PROSITE" id="PS51094">
    <property type="entry name" value="PTS_EIIA_TYPE_2"/>
    <property type="match status" value="1"/>
</dbReference>
<dbReference type="PROSITE" id="PS51099">
    <property type="entry name" value="PTS_EIIB_TYPE_2"/>
    <property type="match status" value="1"/>
</dbReference>
<dbReference type="GO" id="GO:0090563">
    <property type="term" value="F:protein-phosphocysteine-sugar phosphotransferase activity"/>
    <property type="evidence" value="ECO:0007669"/>
    <property type="project" value="TreeGrafter"/>
</dbReference>
<dbReference type="EMBL" id="LQYI01000065">
    <property type="protein sequence ID" value="KYC67861.1"/>
    <property type="molecule type" value="Genomic_DNA"/>
</dbReference>
<dbReference type="Proteomes" id="UP000075304">
    <property type="component" value="Unassembled WGS sequence"/>
</dbReference>
<evidence type="ECO:0000256" key="10">
    <source>
        <dbReference type="ARBA" id="ARBA00022475"/>
    </source>
</evidence>
<evidence type="ECO:0000256" key="24">
    <source>
        <dbReference type="ARBA" id="ARBA00033349"/>
    </source>
</evidence>
<evidence type="ECO:0000256" key="25">
    <source>
        <dbReference type="SAM" id="Phobius"/>
    </source>
</evidence>
<feature type="transmembrane region" description="Helical" evidence="25">
    <location>
        <begin position="92"/>
        <end position="109"/>
    </location>
</feature>
<keyword evidence="12" id="KW-0597">Phosphoprotein</keyword>
<dbReference type="GO" id="GO:0009401">
    <property type="term" value="P:phosphoenolpyruvate-dependent sugar phosphotransferase system"/>
    <property type="evidence" value="ECO:0007669"/>
    <property type="project" value="UniProtKB-KW"/>
</dbReference>
<dbReference type="PANTHER" id="PTHR30181">
    <property type="entry name" value="MANNITOL PERMEASE IIC COMPONENT"/>
    <property type="match status" value="1"/>
</dbReference>
<dbReference type="GO" id="GO:0016301">
    <property type="term" value="F:kinase activity"/>
    <property type="evidence" value="ECO:0007669"/>
    <property type="project" value="UniProtKB-KW"/>
</dbReference>
<proteinExistence type="predicted"/>
<dbReference type="InterPro" id="IPR013014">
    <property type="entry name" value="PTS_EIIC_2"/>
</dbReference>
<evidence type="ECO:0000256" key="22">
    <source>
        <dbReference type="ARBA" id="ARBA00030956"/>
    </source>
</evidence>
<evidence type="ECO:0000256" key="8">
    <source>
        <dbReference type="ARBA" id="ARBA00021825"/>
    </source>
</evidence>
<dbReference type="InterPro" id="IPR036095">
    <property type="entry name" value="PTS_EIIB-like_sf"/>
</dbReference>
<accession>A0A150KDT5</accession>
<keyword evidence="10" id="KW-1003">Cell membrane</keyword>
<evidence type="ECO:0000256" key="2">
    <source>
        <dbReference type="ARBA" id="ARBA00002434"/>
    </source>
</evidence>
<feature type="transmembrane region" description="Helical" evidence="25">
    <location>
        <begin position="267"/>
        <end position="292"/>
    </location>
</feature>
<dbReference type="GO" id="GO:0022872">
    <property type="term" value="F:protein-N(PI)-phosphohistidine-mannitol phosphotransferase system transmembrane transporter activity"/>
    <property type="evidence" value="ECO:0007669"/>
    <property type="project" value="InterPro"/>
</dbReference>
<dbReference type="RefSeq" id="WP_081105613.1">
    <property type="nucleotide sequence ID" value="NZ_LQYI01000065.1"/>
</dbReference>
<evidence type="ECO:0000256" key="21">
    <source>
        <dbReference type="ARBA" id="ARBA00030684"/>
    </source>
</evidence>
<keyword evidence="11" id="KW-0997">Cell inner membrane</keyword>
<evidence type="ECO:0000259" key="28">
    <source>
        <dbReference type="PROSITE" id="PS51104"/>
    </source>
</evidence>
<keyword evidence="13" id="KW-0762">Sugar transport</keyword>
<dbReference type="NCBIfam" id="TIGR00851">
    <property type="entry name" value="mtlA"/>
    <property type="match status" value="1"/>
</dbReference>
<evidence type="ECO:0000256" key="13">
    <source>
        <dbReference type="ARBA" id="ARBA00022597"/>
    </source>
</evidence>
<dbReference type="GO" id="GO:0005886">
    <property type="term" value="C:plasma membrane"/>
    <property type="evidence" value="ECO:0007669"/>
    <property type="project" value="UniProtKB-SubCell"/>
</dbReference>
<comment type="subunit">
    <text evidence="4">Homodimer.</text>
</comment>
<dbReference type="AlphaFoldDB" id="A0A150KDT5"/>
<dbReference type="InterPro" id="IPR003501">
    <property type="entry name" value="PTS_EIIB_2/3"/>
</dbReference>